<dbReference type="EMBL" id="JAGYWB010000010">
    <property type="protein sequence ID" value="KAI0507200.1"/>
    <property type="molecule type" value="Genomic_DNA"/>
</dbReference>
<organism evidence="1 2">
    <name type="scientific">Dendrobium nobile</name>
    <name type="common">Orchid</name>
    <dbReference type="NCBI Taxonomy" id="94219"/>
    <lineage>
        <taxon>Eukaryota</taxon>
        <taxon>Viridiplantae</taxon>
        <taxon>Streptophyta</taxon>
        <taxon>Embryophyta</taxon>
        <taxon>Tracheophyta</taxon>
        <taxon>Spermatophyta</taxon>
        <taxon>Magnoliopsida</taxon>
        <taxon>Liliopsida</taxon>
        <taxon>Asparagales</taxon>
        <taxon>Orchidaceae</taxon>
        <taxon>Epidendroideae</taxon>
        <taxon>Malaxideae</taxon>
        <taxon>Dendrobiinae</taxon>
        <taxon>Dendrobium</taxon>
    </lineage>
</organism>
<reference evidence="1" key="1">
    <citation type="journal article" date="2022" name="Front. Genet.">
        <title>Chromosome-Scale Assembly of the Dendrobium nobile Genome Provides Insights Into the Molecular Mechanism of the Biosynthesis of the Medicinal Active Ingredient of Dendrobium.</title>
        <authorList>
            <person name="Xu Q."/>
            <person name="Niu S.-C."/>
            <person name="Li K.-L."/>
            <person name="Zheng P.-J."/>
            <person name="Zhang X.-J."/>
            <person name="Jia Y."/>
            <person name="Liu Y."/>
            <person name="Niu Y.-X."/>
            <person name="Yu L.-H."/>
            <person name="Chen D.-F."/>
            <person name="Zhang G.-Q."/>
        </authorList>
    </citation>
    <scope>NUCLEOTIDE SEQUENCE</scope>
    <source>
        <tissue evidence="1">Leaf</tissue>
    </source>
</reference>
<gene>
    <name evidence="1" type="ORF">KFK09_013321</name>
</gene>
<comment type="caution">
    <text evidence="1">The sequence shown here is derived from an EMBL/GenBank/DDBJ whole genome shotgun (WGS) entry which is preliminary data.</text>
</comment>
<evidence type="ECO:0000313" key="1">
    <source>
        <dbReference type="EMBL" id="KAI0507200.1"/>
    </source>
</evidence>
<dbReference type="Proteomes" id="UP000829196">
    <property type="component" value="Unassembled WGS sequence"/>
</dbReference>
<protein>
    <submittedName>
        <fullName evidence="1">Uncharacterized protein</fullName>
    </submittedName>
</protein>
<evidence type="ECO:0000313" key="2">
    <source>
        <dbReference type="Proteomes" id="UP000829196"/>
    </source>
</evidence>
<sequence>MGERTASEGLEMIRVVDAWDRKEMAEGTGNREREMGLDEARLPGHAIHFEIEHHLGDAKVYSPRYAHLRITYLNRFEIRTTTSDDPNRLNKMYILNVNDVPDAMTQPFHDRTHVVFVETILDMRVFASYLNRLKIRTTTSDDQN</sequence>
<accession>A0A8T3B6V5</accession>
<proteinExistence type="predicted"/>
<name>A0A8T3B6V5_DENNO</name>
<keyword evidence="2" id="KW-1185">Reference proteome</keyword>
<dbReference type="AlphaFoldDB" id="A0A8T3B6V5"/>